<dbReference type="InterPro" id="IPR010181">
    <property type="entry name" value="CGCAxxGCC_motif"/>
</dbReference>
<protein>
    <submittedName>
        <fullName evidence="1">Uncharacterized protein</fullName>
    </submittedName>
</protein>
<gene>
    <name evidence="1" type="ORF">CAY53_04150</name>
</gene>
<sequence>MRPKALQKHAEASYANGFLCCEAVKDVIGSNFQVDVAESVNAMSSAMSIGAGRLCGALHGAMLAPGMFFGRTTQAGPKAPR</sequence>
<dbReference type="KEGG" id="deo:CAY53_04150"/>
<dbReference type="EMBL" id="CP021255">
    <property type="protein sequence ID" value="AVD70772.1"/>
    <property type="molecule type" value="Genomic_DNA"/>
</dbReference>
<proteinExistence type="predicted"/>
<accession>A0A2L1GM89</accession>
<reference evidence="1 2" key="1">
    <citation type="journal article" date="2018" name="MBio">
        <title>Insights into the evolution of host association through the isolation and characterization of a novel human periodontal pathobiont, Desulfobulbus oralis.</title>
        <authorList>
            <person name="Cross K.L."/>
            <person name="Chirania P."/>
            <person name="Xiong W."/>
            <person name="Beall C.J."/>
            <person name="Elkins J.G."/>
            <person name="Giannone R.J."/>
            <person name="Griffen A.L."/>
            <person name="Guss A.M."/>
            <person name="Hettich R.L."/>
            <person name="Joshi S.S."/>
            <person name="Mokrzan E.M."/>
            <person name="Martin R.K."/>
            <person name="Zhulin I.B."/>
            <person name="Leys E.J."/>
            <person name="Podar M."/>
        </authorList>
    </citation>
    <scope>NUCLEOTIDE SEQUENCE [LARGE SCALE GENOMIC DNA]</scope>
    <source>
        <strain evidence="1 2">ORNL</strain>
    </source>
</reference>
<dbReference type="AlphaFoldDB" id="A0A2L1GM89"/>
<name>A0A2L1GM89_9BACT</name>
<keyword evidence="2" id="KW-1185">Reference proteome</keyword>
<evidence type="ECO:0000313" key="2">
    <source>
        <dbReference type="Proteomes" id="UP000239867"/>
    </source>
</evidence>
<dbReference type="Pfam" id="PF09719">
    <property type="entry name" value="C_GCAxxG_C_C"/>
    <property type="match status" value="1"/>
</dbReference>
<dbReference type="RefSeq" id="WP_104936067.1">
    <property type="nucleotide sequence ID" value="NZ_CP021255.1"/>
</dbReference>
<dbReference type="Proteomes" id="UP000239867">
    <property type="component" value="Chromosome"/>
</dbReference>
<evidence type="ECO:0000313" key="1">
    <source>
        <dbReference type="EMBL" id="AVD70772.1"/>
    </source>
</evidence>
<organism evidence="1 2">
    <name type="scientific">Desulfobulbus oralis</name>
    <dbReference type="NCBI Taxonomy" id="1986146"/>
    <lineage>
        <taxon>Bacteria</taxon>
        <taxon>Pseudomonadati</taxon>
        <taxon>Thermodesulfobacteriota</taxon>
        <taxon>Desulfobulbia</taxon>
        <taxon>Desulfobulbales</taxon>
        <taxon>Desulfobulbaceae</taxon>
        <taxon>Desulfobulbus</taxon>
    </lineage>
</organism>